<keyword evidence="7" id="KW-1185">Reference proteome</keyword>
<dbReference type="InterPro" id="IPR020904">
    <property type="entry name" value="Sc_DH/Rdtase_CS"/>
</dbReference>
<dbReference type="Gene3D" id="3.40.50.720">
    <property type="entry name" value="NAD(P)-binding Rossmann-like Domain"/>
    <property type="match status" value="1"/>
</dbReference>
<evidence type="ECO:0000313" key="7">
    <source>
        <dbReference type="Proteomes" id="UP000266841"/>
    </source>
</evidence>
<evidence type="ECO:0000313" key="6">
    <source>
        <dbReference type="EMBL" id="EJK65436.1"/>
    </source>
</evidence>
<evidence type="ECO:0000256" key="3">
    <source>
        <dbReference type="ARBA" id="ARBA00037096"/>
    </source>
</evidence>
<dbReference type="PANTHER" id="PTHR44196">
    <property type="entry name" value="DEHYDROGENASE/REDUCTASE SDR FAMILY MEMBER 7B"/>
    <property type="match status" value="1"/>
</dbReference>
<dbReference type="InterPro" id="IPR002347">
    <property type="entry name" value="SDR_fam"/>
</dbReference>
<feature type="compositionally biased region" description="Basic and acidic residues" evidence="4">
    <location>
        <begin position="385"/>
        <end position="411"/>
    </location>
</feature>
<dbReference type="SUPFAM" id="SSF51735">
    <property type="entry name" value="NAD(P)-binding Rossmann-fold domains"/>
    <property type="match status" value="1"/>
</dbReference>
<dbReference type="PRINTS" id="PR00080">
    <property type="entry name" value="SDRFAMILY"/>
</dbReference>
<dbReference type="AlphaFoldDB" id="K0SWR7"/>
<dbReference type="OrthoDB" id="5307821at2759"/>
<dbReference type="EMBL" id="AGNL01015828">
    <property type="protein sequence ID" value="EJK65436.1"/>
    <property type="molecule type" value="Genomic_DNA"/>
</dbReference>
<feature type="non-terminal residue" evidence="6">
    <location>
        <position position="1"/>
    </location>
</feature>
<dbReference type="Proteomes" id="UP000266841">
    <property type="component" value="Unassembled WGS sequence"/>
</dbReference>
<evidence type="ECO:0000256" key="4">
    <source>
        <dbReference type="SAM" id="MobiDB-lite"/>
    </source>
</evidence>
<dbReference type="InterPro" id="IPR057326">
    <property type="entry name" value="KR_dom"/>
</dbReference>
<feature type="domain" description="Ketoreductase" evidence="5">
    <location>
        <begin position="1"/>
        <end position="185"/>
    </location>
</feature>
<comment type="similarity">
    <text evidence="1">Belongs to the short-chain dehydrogenases/reductases (SDR) family.</text>
</comment>
<proteinExistence type="inferred from homology"/>
<evidence type="ECO:0000256" key="2">
    <source>
        <dbReference type="ARBA" id="ARBA00023002"/>
    </source>
</evidence>
<protein>
    <recommendedName>
        <fullName evidence="5">Ketoreductase domain-containing protein</fullName>
    </recommendedName>
</protein>
<feature type="region of interest" description="Disordered" evidence="4">
    <location>
        <begin position="380"/>
        <end position="425"/>
    </location>
</feature>
<dbReference type="InterPro" id="IPR036291">
    <property type="entry name" value="NAD(P)-bd_dom_sf"/>
</dbReference>
<comment type="caution">
    <text evidence="6">The sequence shown here is derived from an EMBL/GenBank/DDBJ whole genome shotgun (WGS) entry which is preliminary data.</text>
</comment>
<gene>
    <name evidence="6" type="ORF">THAOC_13701</name>
</gene>
<dbReference type="PANTHER" id="PTHR44196:SF1">
    <property type="entry name" value="DEHYDROGENASE_REDUCTASE SDR FAMILY MEMBER 7B"/>
    <property type="match status" value="1"/>
</dbReference>
<dbReference type="PROSITE" id="PS00061">
    <property type="entry name" value="ADH_SHORT"/>
    <property type="match status" value="1"/>
</dbReference>
<evidence type="ECO:0000256" key="1">
    <source>
        <dbReference type="ARBA" id="ARBA00006484"/>
    </source>
</evidence>
<reference evidence="6 7" key="1">
    <citation type="journal article" date="2012" name="Genome Biol.">
        <title>Genome and low-iron response of an oceanic diatom adapted to chronic iron limitation.</title>
        <authorList>
            <person name="Lommer M."/>
            <person name="Specht M."/>
            <person name="Roy A.S."/>
            <person name="Kraemer L."/>
            <person name="Andreson R."/>
            <person name="Gutowska M.A."/>
            <person name="Wolf J."/>
            <person name="Bergner S.V."/>
            <person name="Schilhabel M.B."/>
            <person name="Klostermeier U.C."/>
            <person name="Beiko R.G."/>
            <person name="Rosenstiel P."/>
            <person name="Hippler M."/>
            <person name="Laroche J."/>
        </authorList>
    </citation>
    <scope>NUCLEOTIDE SEQUENCE [LARGE SCALE GENOMIC DNA]</scope>
    <source>
        <strain evidence="6 7">CCMP1005</strain>
    </source>
</reference>
<evidence type="ECO:0000259" key="5">
    <source>
        <dbReference type="SMART" id="SM00822"/>
    </source>
</evidence>
<accession>K0SWR7</accession>
<name>K0SWR7_THAOC</name>
<dbReference type="GO" id="GO:0016020">
    <property type="term" value="C:membrane"/>
    <property type="evidence" value="ECO:0007669"/>
    <property type="project" value="TreeGrafter"/>
</dbReference>
<organism evidence="6 7">
    <name type="scientific">Thalassiosira oceanica</name>
    <name type="common">Marine diatom</name>
    <dbReference type="NCBI Taxonomy" id="159749"/>
    <lineage>
        <taxon>Eukaryota</taxon>
        <taxon>Sar</taxon>
        <taxon>Stramenopiles</taxon>
        <taxon>Ochrophyta</taxon>
        <taxon>Bacillariophyta</taxon>
        <taxon>Coscinodiscophyceae</taxon>
        <taxon>Thalassiosirophycidae</taxon>
        <taxon>Thalassiosirales</taxon>
        <taxon>Thalassiosiraceae</taxon>
        <taxon>Thalassiosira</taxon>
    </lineage>
</organism>
<dbReference type="eggNOG" id="KOG1205">
    <property type="taxonomic scope" value="Eukaryota"/>
</dbReference>
<dbReference type="GO" id="GO:0016491">
    <property type="term" value="F:oxidoreductase activity"/>
    <property type="evidence" value="ECO:0007669"/>
    <property type="project" value="UniProtKB-KW"/>
</dbReference>
<dbReference type="SMART" id="SM00822">
    <property type="entry name" value="PKS_KR"/>
    <property type="match status" value="1"/>
</dbReference>
<dbReference type="Pfam" id="PF00106">
    <property type="entry name" value="adh_short"/>
    <property type="match status" value="1"/>
</dbReference>
<sequence>KSVLLTGASRGLGRSLATRLASCGVSELVLSGRDSEALDGVRAECLRLGPDVKVRVVPCDLADKESVDELAREAIASCDGGAVDVLINNGGISSRSSFLETNFEIDERLMRVNFLSGAQLAKAVAPGMVGRGSGRIVWVSSVQGRIGTPFRTSYAGSKFAVAGYCEALRSELSSRGVAVHVASPGYVRTGLSRSAVTGDGSAYGKTDETTANGADPDDVATYILDSVAAGRTDFVVAATFSARLAIWLKFLAPSFLEKQLVKRKRAVVAPADVAAPVVLDVDARVLQELLHRPDVPGTVVLEVRQHDVPVVLLQLLLRALRVPHHVLDPLYRDRLQLGVEPRPRPPEDPSRVLPELRQAHPAWPVLVGYEILPGGVDVPPVRPGSEAERDLLPHEAPRQERVERHVDKELAPGEEEPGGDVSDLGRRAVGTVAGIPRVDPQYLVLDVRVAEGACAKPRSRRPPLVRGIPLVETRGVRAQYRLGVALRRLDLLDVQPVPLGGETEVRVALHEVRLAPPELAGEVPRRGGPVALRLVDVQHPDLSGVAVLHVPRIAAELLDAVVIRGPVADLGDGPALLVLPLDLDASPALDVDPEAVLHDRADEELVGTRRVLEGLPQRLAEEVVAVGPQAHEDGAVLPYREDRPVAVGVLERLEVLVDEAEVRLDDLVGGLGVPPRLEHGVEVAEEPLEDRYDARDRRLVVRQRVGDDGLAEEVHGHGVRGHGRELGVQVRRPVRRVRRGLLLCAVVLPGLGLLLLGRLEVRPELLPEVVPLGHVALAPRGPLDLAQLLHPLVHQPVEGVVLRQVEHPLDLLGLLPVRPPHAVQLRHDPALAGPLPLPLARVRPEPAAALLGRDGVVHARDAADVAVQEAVARLVRLEAGHEEEQRQEERAPGSHYQGQDHLHVAVVVGPGAALPLPPGLAQAAGGARRGVFAKLAGVALHAVAIRVRHDDNMREIFSLVGTLPKQQVYR</sequence>
<keyword evidence="2" id="KW-0560">Oxidoreductase</keyword>
<comment type="function">
    <text evidence="3">Putative oxidoreductase.</text>
</comment>
<dbReference type="PRINTS" id="PR00081">
    <property type="entry name" value="GDHRDH"/>
</dbReference>